<comment type="caution">
    <text evidence="1">The sequence shown here is derived from an EMBL/GenBank/DDBJ whole genome shotgun (WGS) entry which is preliminary data.</text>
</comment>
<evidence type="ECO:0000313" key="2">
    <source>
        <dbReference type="Proteomes" id="UP000523087"/>
    </source>
</evidence>
<gene>
    <name evidence="1" type="ORF">HNR31_000887</name>
</gene>
<organism evidence="1 2">
    <name type="scientific">Thermaerobacillus caldiproteolyticus</name>
    <dbReference type="NCBI Taxonomy" id="247480"/>
    <lineage>
        <taxon>Bacteria</taxon>
        <taxon>Bacillati</taxon>
        <taxon>Bacillota</taxon>
        <taxon>Bacilli</taxon>
        <taxon>Bacillales</taxon>
        <taxon>Anoxybacillaceae</taxon>
        <taxon>Thermaerobacillus</taxon>
    </lineage>
</organism>
<accession>A0A7V9Z4Z0</accession>
<keyword evidence="2" id="KW-1185">Reference proteome</keyword>
<proteinExistence type="predicted"/>
<dbReference type="Proteomes" id="UP000523087">
    <property type="component" value="Unassembled WGS sequence"/>
</dbReference>
<name>A0A7V9Z4Z0_9BACL</name>
<reference evidence="1 2" key="1">
    <citation type="submission" date="2020-07" db="EMBL/GenBank/DDBJ databases">
        <title>Genomic Encyclopedia of Type Strains, Phase IV (KMG-IV): sequencing the most valuable type-strain genomes for metagenomic binning, comparative biology and taxonomic classification.</title>
        <authorList>
            <person name="Goeker M."/>
        </authorList>
    </citation>
    <scope>NUCLEOTIDE SEQUENCE [LARGE SCALE GENOMIC DNA]</scope>
    <source>
        <strain evidence="1 2">DSM 15730</strain>
    </source>
</reference>
<sequence>MKGTVRFRRPSVAHSTLLTIIMMCLNEKSEIAVEETTVEIFFHTHSCCTVRIALAIRYGASIIPLCTELQKQIMDEIAAMTPFTVEHVHLIVKRLITNA</sequence>
<dbReference type="EMBL" id="JACDUT010000002">
    <property type="protein sequence ID" value="MBA2874117.1"/>
    <property type="molecule type" value="Genomic_DNA"/>
</dbReference>
<dbReference type="RefSeq" id="WP_181555048.1">
    <property type="nucleotide sequence ID" value="NZ_CP064060.1"/>
</dbReference>
<protein>
    <submittedName>
        <fullName evidence="1">Putative alkaline shock family protein YloU</fullName>
    </submittedName>
</protein>
<evidence type="ECO:0000313" key="1">
    <source>
        <dbReference type="EMBL" id="MBA2874117.1"/>
    </source>
</evidence>
<dbReference type="AlphaFoldDB" id="A0A7V9Z4Z0"/>